<feature type="domain" description="HTH cro/C1-type" evidence="2">
    <location>
        <begin position="13"/>
        <end position="66"/>
    </location>
</feature>
<evidence type="ECO:0000313" key="3">
    <source>
        <dbReference type="EMBL" id="PTX60765.1"/>
    </source>
</evidence>
<dbReference type="AlphaFoldDB" id="A0A2T6BXH4"/>
<dbReference type="Gene3D" id="1.25.40.10">
    <property type="entry name" value="Tetratricopeptide repeat domain"/>
    <property type="match status" value="3"/>
</dbReference>
<dbReference type="SMART" id="SM00530">
    <property type="entry name" value="HTH_XRE"/>
    <property type="match status" value="1"/>
</dbReference>
<dbReference type="Pfam" id="PF13181">
    <property type="entry name" value="TPR_8"/>
    <property type="match status" value="1"/>
</dbReference>
<dbReference type="OrthoDB" id="2985637at2"/>
<dbReference type="RefSeq" id="WP_108022719.1">
    <property type="nucleotide sequence ID" value="NZ_QBKR01000008.1"/>
</dbReference>
<dbReference type="Pfam" id="PF01381">
    <property type="entry name" value="HTH_3"/>
    <property type="match status" value="1"/>
</dbReference>
<dbReference type="InterPro" id="IPR019734">
    <property type="entry name" value="TPR_rpt"/>
</dbReference>
<dbReference type="InterPro" id="IPR010982">
    <property type="entry name" value="Lambda_DNA-bd_dom_sf"/>
</dbReference>
<evidence type="ECO:0000313" key="4">
    <source>
        <dbReference type="Proteomes" id="UP000244240"/>
    </source>
</evidence>
<keyword evidence="4" id="KW-1185">Reference proteome</keyword>
<gene>
    <name evidence="3" type="ORF">C8P63_10875</name>
</gene>
<protein>
    <submittedName>
        <fullName evidence="3">Transcriptional regulator with XRE-family HTH domain</fullName>
    </submittedName>
</protein>
<dbReference type="InterPro" id="IPR011990">
    <property type="entry name" value="TPR-like_helical_dom_sf"/>
</dbReference>
<evidence type="ECO:0000259" key="2">
    <source>
        <dbReference type="PROSITE" id="PS50943"/>
    </source>
</evidence>
<feature type="repeat" description="TPR" evidence="1">
    <location>
        <begin position="320"/>
        <end position="353"/>
    </location>
</feature>
<dbReference type="CDD" id="cd00093">
    <property type="entry name" value="HTH_XRE"/>
    <property type="match status" value="1"/>
</dbReference>
<organism evidence="3 4">
    <name type="scientific">Melghirimyces profundicolus</name>
    <dbReference type="NCBI Taxonomy" id="1242148"/>
    <lineage>
        <taxon>Bacteria</taxon>
        <taxon>Bacillati</taxon>
        <taxon>Bacillota</taxon>
        <taxon>Bacilli</taxon>
        <taxon>Bacillales</taxon>
        <taxon>Thermoactinomycetaceae</taxon>
        <taxon>Melghirimyces</taxon>
    </lineage>
</organism>
<dbReference type="PROSITE" id="PS50005">
    <property type="entry name" value="TPR"/>
    <property type="match status" value="2"/>
</dbReference>
<dbReference type="PANTHER" id="PTHR12558">
    <property type="entry name" value="CELL DIVISION CYCLE 16,23,27"/>
    <property type="match status" value="1"/>
</dbReference>
<dbReference type="Gene3D" id="1.10.260.40">
    <property type="entry name" value="lambda repressor-like DNA-binding domains"/>
    <property type="match status" value="1"/>
</dbReference>
<evidence type="ECO:0000256" key="1">
    <source>
        <dbReference type="PROSITE-ProRule" id="PRU00339"/>
    </source>
</evidence>
<dbReference type="PANTHER" id="PTHR12558:SF13">
    <property type="entry name" value="CELL DIVISION CYCLE PROTEIN 27 HOMOLOG"/>
    <property type="match status" value="1"/>
</dbReference>
<comment type="caution">
    <text evidence="3">The sequence shown here is derived from an EMBL/GenBank/DDBJ whole genome shotgun (WGS) entry which is preliminary data.</text>
</comment>
<sequence>MAQMETCEIGEVIRKIRKEKGLRLEDLSDEHISPATISNLERGIPHVKKEKLLYLLEKLDLSLNQLPELLMDEKQNLAHVRFQLEAIESMQRFNQLDPALDSLNALGLDDGHPYAPTMYWLRGVCYMFQNKIERAERELFSAIRLSSQSSQAKWDNIESYSFNDLGLCAYKQNDLQKALKFTGSGLASFVPEGNRKVVKYILLRNKAIYLERLGRTVDALNTVQDVWNDLAHIEQSETLFTFYWLRGELLRKSGAIDEAIQYARKGIELASLNSYYKSAFDLWSLLGSLYTEKSAWDEAETCFNLAMSMPKEMVYTNQYINTCTKLGNLYLYKGDWEKAEEYLNLAIREGEDYTSPTYLTDAVLIKGHFYYKQKRIRKAIASYQRAVELSKKFHFPDKEYQAWYHLARCWKDMDGKEFMHSTENMFIAQEKLTQKERRGDHFEMV</sequence>
<dbReference type="InterPro" id="IPR001387">
    <property type="entry name" value="Cro/C1-type_HTH"/>
</dbReference>
<accession>A0A2T6BXH4</accession>
<dbReference type="SUPFAM" id="SSF48452">
    <property type="entry name" value="TPR-like"/>
    <property type="match status" value="2"/>
</dbReference>
<proteinExistence type="predicted"/>
<dbReference type="PROSITE" id="PS50943">
    <property type="entry name" value="HTH_CROC1"/>
    <property type="match status" value="1"/>
</dbReference>
<dbReference type="SUPFAM" id="SSF47413">
    <property type="entry name" value="lambda repressor-like DNA-binding domains"/>
    <property type="match status" value="1"/>
</dbReference>
<name>A0A2T6BXH4_9BACL</name>
<dbReference type="Pfam" id="PF13432">
    <property type="entry name" value="TPR_16"/>
    <property type="match status" value="1"/>
</dbReference>
<dbReference type="Proteomes" id="UP000244240">
    <property type="component" value="Unassembled WGS sequence"/>
</dbReference>
<dbReference type="EMBL" id="QBKR01000008">
    <property type="protein sequence ID" value="PTX60765.1"/>
    <property type="molecule type" value="Genomic_DNA"/>
</dbReference>
<feature type="repeat" description="TPR" evidence="1">
    <location>
        <begin position="360"/>
        <end position="393"/>
    </location>
</feature>
<dbReference type="SMART" id="SM00028">
    <property type="entry name" value="TPR"/>
    <property type="match status" value="6"/>
</dbReference>
<reference evidence="3 4" key="1">
    <citation type="submission" date="2018-04" db="EMBL/GenBank/DDBJ databases">
        <title>Genomic Encyclopedia of Archaeal and Bacterial Type Strains, Phase II (KMG-II): from individual species to whole genera.</title>
        <authorList>
            <person name="Goeker M."/>
        </authorList>
    </citation>
    <scope>NUCLEOTIDE SEQUENCE [LARGE SCALE GENOMIC DNA]</scope>
    <source>
        <strain evidence="3 4">DSM 45787</strain>
    </source>
</reference>
<keyword evidence="1" id="KW-0802">TPR repeat</keyword>
<dbReference type="GO" id="GO:0003677">
    <property type="term" value="F:DNA binding"/>
    <property type="evidence" value="ECO:0007669"/>
    <property type="project" value="InterPro"/>
</dbReference>